<dbReference type="GO" id="GO:0016998">
    <property type="term" value="P:cell wall macromolecule catabolic process"/>
    <property type="evidence" value="ECO:0007669"/>
    <property type="project" value="InterPro"/>
</dbReference>
<dbReference type="GO" id="GO:0016052">
    <property type="term" value="P:carbohydrate catabolic process"/>
    <property type="evidence" value="ECO:0007669"/>
    <property type="project" value="TreeGrafter"/>
</dbReference>
<keyword evidence="2 5" id="KW-0378">Hydrolase</keyword>
<dbReference type="PANTHER" id="PTHR34135">
    <property type="entry name" value="LYSOZYME"/>
    <property type="match status" value="1"/>
</dbReference>
<dbReference type="Proteomes" id="UP000030129">
    <property type="component" value="Unassembled WGS sequence"/>
</dbReference>
<sequence length="294" mass="34694">MDNRQYKKNYNKASKKAKAVYREDNRKVTPGKILKYSFLVLLLSFVVAIGYQYRHGFLYYLGFKTNKRIEKLTKEERKIADLRIYEIVSRHKDKVFGFDVSEYQGDIDWGKVKEGNEDFAMKFVFVRATAGKNKTDKQFKDNWKQSGKKGFIRGAYHYYRPNENSIKQADNFIKTVSLKKGDLPPVLDIEKIPSKQSMDSLKTGLKRWLDRVETHYGVKPIIYSGESFYTDFLKKEFEGYTLWIANYSFFEEEIRKEWHFWQFTDKATIEGIDGNVDVNIYNGDITALHTMKLQ</sequence>
<dbReference type="InterPro" id="IPR002053">
    <property type="entry name" value="Glyco_hydro_25"/>
</dbReference>
<dbReference type="eggNOG" id="COG3757">
    <property type="taxonomic scope" value="Bacteria"/>
</dbReference>
<proteinExistence type="inferred from homology"/>
<reference evidence="5 6" key="1">
    <citation type="submission" date="2013-09" db="EMBL/GenBank/DDBJ databases">
        <authorList>
            <person name="Zeng Z."/>
            <person name="Chen C."/>
        </authorList>
    </citation>
    <scope>NUCLEOTIDE SEQUENCE [LARGE SCALE GENOMIC DNA]</scope>
    <source>
        <strain evidence="5 6">F44-8</strain>
    </source>
</reference>
<dbReference type="EMBL" id="JRLV01000001">
    <property type="protein sequence ID" value="KGO84302.1"/>
    <property type="molecule type" value="Genomic_DNA"/>
</dbReference>
<protein>
    <submittedName>
        <fullName evidence="5">Glycoside hydrolase</fullName>
    </submittedName>
</protein>
<dbReference type="STRING" id="1406840.Q763_00725"/>
<evidence type="ECO:0000313" key="5">
    <source>
        <dbReference type="EMBL" id="KGO84302.1"/>
    </source>
</evidence>
<dbReference type="AlphaFoldDB" id="A0A0A2LVB4"/>
<dbReference type="InterPro" id="IPR018077">
    <property type="entry name" value="Glyco_hydro_fam25_subgr"/>
</dbReference>
<dbReference type="GO" id="GO:0009253">
    <property type="term" value="P:peptidoglycan catabolic process"/>
    <property type="evidence" value="ECO:0007669"/>
    <property type="project" value="InterPro"/>
</dbReference>
<keyword evidence="4" id="KW-0472">Membrane</keyword>
<comment type="similarity">
    <text evidence="1">Belongs to the glycosyl hydrolase 25 family.</text>
</comment>
<dbReference type="Gene3D" id="3.20.20.80">
    <property type="entry name" value="Glycosidases"/>
    <property type="match status" value="1"/>
</dbReference>
<dbReference type="InterPro" id="IPR017853">
    <property type="entry name" value="GH"/>
</dbReference>
<dbReference type="PANTHER" id="PTHR34135:SF2">
    <property type="entry name" value="LYSOZYME"/>
    <property type="match status" value="1"/>
</dbReference>
<name>A0A0A2LVB4_9FLAO</name>
<keyword evidence="4" id="KW-0812">Transmembrane</keyword>
<evidence type="ECO:0000256" key="1">
    <source>
        <dbReference type="ARBA" id="ARBA00010646"/>
    </source>
</evidence>
<organism evidence="5 6">
    <name type="scientific">Flavobacterium beibuense F44-8</name>
    <dbReference type="NCBI Taxonomy" id="1406840"/>
    <lineage>
        <taxon>Bacteria</taxon>
        <taxon>Pseudomonadati</taxon>
        <taxon>Bacteroidota</taxon>
        <taxon>Flavobacteriia</taxon>
        <taxon>Flavobacteriales</taxon>
        <taxon>Flavobacteriaceae</taxon>
        <taxon>Flavobacterium</taxon>
    </lineage>
</organism>
<evidence type="ECO:0000256" key="4">
    <source>
        <dbReference type="SAM" id="Phobius"/>
    </source>
</evidence>
<gene>
    <name evidence="5" type="ORF">Q763_00725</name>
</gene>
<dbReference type="RefSeq" id="WP_035129952.1">
    <property type="nucleotide sequence ID" value="NZ_JRLV01000001.1"/>
</dbReference>
<keyword evidence="6" id="KW-1185">Reference proteome</keyword>
<accession>A0A0A2LVB4</accession>
<dbReference type="CDD" id="cd06524">
    <property type="entry name" value="GH25_YegX-like"/>
    <property type="match status" value="1"/>
</dbReference>
<dbReference type="GO" id="GO:0003796">
    <property type="term" value="F:lysozyme activity"/>
    <property type="evidence" value="ECO:0007669"/>
    <property type="project" value="InterPro"/>
</dbReference>
<dbReference type="SUPFAM" id="SSF51445">
    <property type="entry name" value="(Trans)glycosidases"/>
    <property type="match status" value="1"/>
</dbReference>
<dbReference type="Pfam" id="PF01183">
    <property type="entry name" value="Glyco_hydro_25"/>
    <property type="match status" value="1"/>
</dbReference>
<evidence type="ECO:0000256" key="3">
    <source>
        <dbReference type="ARBA" id="ARBA00023295"/>
    </source>
</evidence>
<dbReference type="SMART" id="SM00641">
    <property type="entry name" value="Glyco_25"/>
    <property type="match status" value="1"/>
</dbReference>
<keyword evidence="3" id="KW-0326">Glycosidase</keyword>
<evidence type="ECO:0000256" key="2">
    <source>
        <dbReference type="ARBA" id="ARBA00022801"/>
    </source>
</evidence>
<keyword evidence="4" id="KW-1133">Transmembrane helix</keyword>
<comment type="caution">
    <text evidence="5">The sequence shown here is derived from an EMBL/GenBank/DDBJ whole genome shotgun (WGS) entry which is preliminary data.</text>
</comment>
<dbReference type="PROSITE" id="PS51904">
    <property type="entry name" value="GLYCOSYL_HYDROL_F25_2"/>
    <property type="match status" value="1"/>
</dbReference>
<evidence type="ECO:0000313" key="6">
    <source>
        <dbReference type="Proteomes" id="UP000030129"/>
    </source>
</evidence>
<feature type="transmembrane region" description="Helical" evidence="4">
    <location>
        <begin position="33"/>
        <end position="53"/>
    </location>
</feature>